<reference evidence="3" key="1">
    <citation type="submission" date="2013-08" db="EMBL/GenBank/DDBJ databases">
        <title>Gene expansion shapes genome architecture in the human pathogen Lichtheimia corymbifera: an evolutionary genomics analysis in the ancient terrestrial Mucorales (Mucoromycotina).</title>
        <authorList>
            <person name="Schwartze V.U."/>
            <person name="Winter S."/>
            <person name="Shelest E."/>
            <person name="Marcet-Houben M."/>
            <person name="Horn F."/>
            <person name="Wehner S."/>
            <person name="Hoffmann K."/>
            <person name="Riege K."/>
            <person name="Sammeth M."/>
            <person name="Nowrousian M."/>
            <person name="Valiante V."/>
            <person name="Linde J."/>
            <person name="Jacobsen I.D."/>
            <person name="Marz M."/>
            <person name="Brakhage A.A."/>
            <person name="Gabaldon T."/>
            <person name="Bocker S."/>
            <person name="Voigt K."/>
        </authorList>
    </citation>
    <scope>NUCLEOTIDE SEQUENCE [LARGE SCALE GENOMIC DNA]</scope>
    <source>
        <strain evidence="3">FSU 9682</strain>
    </source>
</reference>
<keyword evidence="4" id="KW-1185">Reference proteome</keyword>
<feature type="region of interest" description="Disordered" evidence="2">
    <location>
        <begin position="212"/>
        <end position="250"/>
    </location>
</feature>
<name>A0A068RII8_9FUNG</name>
<proteinExistence type="inferred from homology"/>
<comment type="similarity">
    <text evidence="1">Belongs to the TCP11 family.</text>
</comment>
<dbReference type="PANTHER" id="PTHR12832:SF11">
    <property type="entry name" value="LD23868P"/>
    <property type="match status" value="1"/>
</dbReference>
<sequence>MSCSDNHCAQFISKGNASSTNELAVAFSDLGLPQVTNKATWMEFDKLTELIARPETIECTANIINNLIHPSPKQPTQRARIFLTAYIILTCPKAILQETPIPLRKRLQVAAKRLLMSFEAYVFCRDPNEDMQQTIQMHWQGYGRLFQAWKKNDRAQLLEASTAHYNGLMDLKHTIEEKTPDGPDRREACDALEEQLRQVQAKIERLGGPIVHVSKEQPAVNTIPTPPSSHNGSDDENGHRQQQGEDQEQKQRALHMLQGMVSQKGGVSNEQLAHEIILDPEFKLERAKGIERQVTATARRAFFDKLDEDLTHCVPTAHDTLLEVVADVRQQLLKVAPRNEQEAIYSNLDLELMRQQLTARVCDLDEKINWIISVMQRSCAPIRDNAVASIHNRSRASEKLECIVDVLQDMAIDLANAQLRALRPHLLPIAIEYGRSKFDEAIAADDPQAQTLPHTKQWLQEAYNRLLSNTSTSNVLPSTNPNPTREAIFQDALVHLLLSPKSAAEWAPETLRLDIARLIRFQNTAQAITIVAALLTLARNFGIVDEDEHAVLAETLFKLLEDHNTSPQHLAAEIERRVGTMGGDAKRDGMIRTMVDKTLSHNDAIYALLSRRVASVLRSYLATGDMAAPTALYSYGLRHVSGSLQGLCEHVHVLAEYHYRLHEQRYFGIINQMMCNQ</sequence>
<protein>
    <recommendedName>
        <fullName evidence="5">Tcp11-domain-containing protein</fullName>
    </recommendedName>
</protein>
<dbReference type="STRING" id="1263082.A0A068RII8"/>
<evidence type="ECO:0000256" key="1">
    <source>
        <dbReference type="ARBA" id="ARBA00010954"/>
    </source>
</evidence>
<evidence type="ECO:0000313" key="3">
    <source>
        <dbReference type="EMBL" id="CDH48791.1"/>
    </source>
</evidence>
<evidence type="ECO:0000256" key="2">
    <source>
        <dbReference type="SAM" id="MobiDB-lite"/>
    </source>
</evidence>
<feature type="compositionally biased region" description="Basic and acidic residues" evidence="2">
    <location>
        <begin position="232"/>
        <end position="250"/>
    </location>
</feature>
<dbReference type="OrthoDB" id="276323at2759"/>
<evidence type="ECO:0000313" key="4">
    <source>
        <dbReference type="Proteomes" id="UP000027586"/>
    </source>
</evidence>
<dbReference type="InterPro" id="IPR008862">
    <property type="entry name" value="Tcp11"/>
</dbReference>
<dbReference type="PANTHER" id="PTHR12832">
    <property type="entry name" value="TESTIS-SPECIFIC PROTEIN PBS13 T-COMPLEX 11"/>
    <property type="match status" value="1"/>
</dbReference>
<dbReference type="VEuPathDB" id="FungiDB:LCOR_00562.1"/>
<evidence type="ECO:0008006" key="5">
    <source>
        <dbReference type="Google" id="ProtNLM"/>
    </source>
</evidence>
<accession>A0A068RII8</accession>
<feature type="compositionally biased region" description="Polar residues" evidence="2">
    <location>
        <begin position="219"/>
        <end position="231"/>
    </location>
</feature>
<organism evidence="3 4">
    <name type="scientific">Lichtheimia corymbifera JMRC:FSU:9682</name>
    <dbReference type="NCBI Taxonomy" id="1263082"/>
    <lineage>
        <taxon>Eukaryota</taxon>
        <taxon>Fungi</taxon>
        <taxon>Fungi incertae sedis</taxon>
        <taxon>Mucoromycota</taxon>
        <taxon>Mucoromycotina</taxon>
        <taxon>Mucoromycetes</taxon>
        <taxon>Mucorales</taxon>
        <taxon>Lichtheimiaceae</taxon>
        <taxon>Lichtheimia</taxon>
    </lineage>
</organism>
<dbReference type="AlphaFoldDB" id="A0A068RII8"/>
<comment type="caution">
    <text evidence="3">The sequence shown here is derived from an EMBL/GenBank/DDBJ whole genome shotgun (WGS) entry which is preliminary data.</text>
</comment>
<gene>
    <name evidence="3" type="ORF">LCOR_00562.1</name>
</gene>
<dbReference type="Pfam" id="PF05794">
    <property type="entry name" value="Tcp11"/>
    <property type="match status" value="1"/>
</dbReference>
<dbReference type="Proteomes" id="UP000027586">
    <property type="component" value="Unassembled WGS sequence"/>
</dbReference>
<dbReference type="EMBL" id="CBTN010000002">
    <property type="protein sequence ID" value="CDH48791.1"/>
    <property type="molecule type" value="Genomic_DNA"/>
</dbReference>
<dbReference type="GO" id="GO:0010737">
    <property type="term" value="P:protein kinase A signaling"/>
    <property type="evidence" value="ECO:0007669"/>
    <property type="project" value="TreeGrafter"/>
</dbReference>